<reference evidence="1" key="3">
    <citation type="submission" date="2025-09" db="UniProtKB">
        <authorList>
            <consortium name="Ensembl"/>
        </authorList>
    </citation>
    <scope>IDENTIFICATION</scope>
</reference>
<name>A0A4W5N6K2_9TELE</name>
<organism evidence="1 2">
    <name type="scientific">Hucho hucho</name>
    <name type="common">huchen</name>
    <dbReference type="NCBI Taxonomy" id="62062"/>
    <lineage>
        <taxon>Eukaryota</taxon>
        <taxon>Metazoa</taxon>
        <taxon>Chordata</taxon>
        <taxon>Craniata</taxon>
        <taxon>Vertebrata</taxon>
        <taxon>Euteleostomi</taxon>
        <taxon>Actinopterygii</taxon>
        <taxon>Neopterygii</taxon>
        <taxon>Teleostei</taxon>
        <taxon>Protacanthopterygii</taxon>
        <taxon>Salmoniformes</taxon>
        <taxon>Salmonidae</taxon>
        <taxon>Salmoninae</taxon>
        <taxon>Hucho</taxon>
    </lineage>
</organism>
<dbReference type="STRING" id="62062.ENSHHUP00000047196"/>
<evidence type="ECO:0000313" key="2">
    <source>
        <dbReference type="Proteomes" id="UP000314982"/>
    </source>
</evidence>
<accession>A0A4W5N6K2</accession>
<protein>
    <submittedName>
        <fullName evidence="1">Uncharacterized protein</fullName>
    </submittedName>
</protein>
<sequence>MHQSSKLMLSIFPSLIEERKSISLPNSPAKRVSPTKKKQFFINHAIRNSELTPRAKGKNKRRQENSKFSLCCRGWVAADRRCLFSTYYQYPLA</sequence>
<dbReference type="GeneTree" id="ENSGT01020000231482"/>
<keyword evidence="2" id="KW-1185">Reference proteome</keyword>
<evidence type="ECO:0000313" key="1">
    <source>
        <dbReference type="Ensembl" id="ENSHHUP00000047196.1"/>
    </source>
</evidence>
<dbReference type="Ensembl" id="ENSHHUT00000048926.1">
    <property type="protein sequence ID" value="ENSHHUP00000047196.1"/>
    <property type="gene ID" value="ENSHHUG00000028695.1"/>
</dbReference>
<dbReference type="AlphaFoldDB" id="A0A4W5N6K2"/>
<proteinExistence type="predicted"/>
<reference evidence="2" key="1">
    <citation type="submission" date="2018-06" db="EMBL/GenBank/DDBJ databases">
        <title>Genome assembly of Danube salmon.</title>
        <authorList>
            <person name="Macqueen D.J."/>
            <person name="Gundappa M.K."/>
        </authorList>
    </citation>
    <scope>NUCLEOTIDE SEQUENCE [LARGE SCALE GENOMIC DNA]</scope>
</reference>
<dbReference type="Proteomes" id="UP000314982">
    <property type="component" value="Unassembled WGS sequence"/>
</dbReference>
<reference evidence="1" key="2">
    <citation type="submission" date="2025-08" db="UniProtKB">
        <authorList>
            <consortium name="Ensembl"/>
        </authorList>
    </citation>
    <scope>IDENTIFICATION</scope>
</reference>